<gene>
    <name evidence="1" type="ORF">HMN09_01266900</name>
</gene>
<evidence type="ECO:0000313" key="1">
    <source>
        <dbReference type="EMBL" id="KAF7290885.1"/>
    </source>
</evidence>
<sequence>MSLDGLPPELLTHILELSCTDNGATGRSLSLVSRYIRDISATFKLQSVALLGRQQLLQFAAFLDSSHDSVPANTRYLYIGGQESQSELTEIVSAKREGYAAANAKAMAFARANPDEEHYKQLQLLRDQAQYMLNRSHLAMQLFARDAADAVFTVLRHIAPTLEVLYIHVNEYVARALNQSGLELPRLIDLTTCAGFPLIRHKGQGESGLLPCPTLRHLHVVETNDMWCDSEAFLRVQGIAHFSPNLTTLRLSELGQNEAVPLHVAASIGIDIGDAQYTPLRSIVPLPRSVQQIVLKPTVKPEPACCEVCDDTYVYSDLVDYARRLVQKSRRVVLLQADKEAPERDNLFTEWSDKANGRSWIWDAKDVDTTPLKNVNA</sequence>
<dbReference type="Proteomes" id="UP000613580">
    <property type="component" value="Unassembled WGS sequence"/>
</dbReference>
<name>A0A8H6S040_MYCCL</name>
<reference evidence="1" key="1">
    <citation type="submission" date="2020-05" db="EMBL/GenBank/DDBJ databases">
        <title>Mycena genomes resolve the evolution of fungal bioluminescence.</title>
        <authorList>
            <person name="Tsai I.J."/>
        </authorList>
    </citation>
    <scope>NUCLEOTIDE SEQUENCE</scope>
    <source>
        <strain evidence="1">110903Hualien_Pintung</strain>
    </source>
</reference>
<accession>A0A8H6S040</accession>
<keyword evidence="2" id="KW-1185">Reference proteome</keyword>
<dbReference type="OrthoDB" id="2748701at2759"/>
<proteinExistence type="predicted"/>
<evidence type="ECO:0000313" key="2">
    <source>
        <dbReference type="Proteomes" id="UP000613580"/>
    </source>
</evidence>
<organism evidence="1 2">
    <name type="scientific">Mycena chlorophos</name>
    <name type="common">Agaric fungus</name>
    <name type="synonym">Agaricus chlorophos</name>
    <dbReference type="NCBI Taxonomy" id="658473"/>
    <lineage>
        <taxon>Eukaryota</taxon>
        <taxon>Fungi</taxon>
        <taxon>Dikarya</taxon>
        <taxon>Basidiomycota</taxon>
        <taxon>Agaricomycotina</taxon>
        <taxon>Agaricomycetes</taxon>
        <taxon>Agaricomycetidae</taxon>
        <taxon>Agaricales</taxon>
        <taxon>Marasmiineae</taxon>
        <taxon>Mycenaceae</taxon>
        <taxon>Mycena</taxon>
    </lineage>
</organism>
<comment type="caution">
    <text evidence="1">The sequence shown here is derived from an EMBL/GenBank/DDBJ whole genome shotgun (WGS) entry which is preliminary data.</text>
</comment>
<dbReference type="AlphaFoldDB" id="A0A8H6S040"/>
<evidence type="ECO:0008006" key="3">
    <source>
        <dbReference type="Google" id="ProtNLM"/>
    </source>
</evidence>
<protein>
    <recommendedName>
        <fullName evidence="3">F-box domain-containing protein</fullName>
    </recommendedName>
</protein>
<dbReference type="EMBL" id="JACAZE010000025">
    <property type="protein sequence ID" value="KAF7290885.1"/>
    <property type="molecule type" value="Genomic_DNA"/>
</dbReference>